<evidence type="ECO:0000313" key="2">
    <source>
        <dbReference type="EMBL" id="MFC6059988.1"/>
    </source>
</evidence>
<proteinExistence type="predicted"/>
<comment type="caution">
    <text evidence="2">The sequence shown here is derived from an EMBL/GenBank/DDBJ whole genome shotgun (WGS) entry which is preliminary data.</text>
</comment>
<sequence>MARETVALVLDDNSPLPERPEDVEYLAARLRGHISRLGAVVPANDLALITAQQLSSADPPNGYLPSRVHLVQLARATLDLVSAAQRIDRTGLPATPPSGRRSRRPDRNTWRVLVLTVALITVVLAASLPRT</sequence>
<gene>
    <name evidence="2" type="ORF">ACFP50_32710</name>
</gene>
<accession>A0ABW1M942</accession>
<organism evidence="2 3">
    <name type="scientific">Streptomyces pratens</name>
    <dbReference type="NCBI Taxonomy" id="887456"/>
    <lineage>
        <taxon>Bacteria</taxon>
        <taxon>Bacillati</taxon>
        <taxon>Actinomycetota</taxon>
        <taxon>Actinomycetes</taxon>
        <taxon>Kitasatosporales</taxon>
        <taxon>Streptomycetaceae</taxon>
        <taxon>Streptomyces</taxon>
    </lineage>
</organism>
<keyword evidence="1" id="KW-0472">Membrane</keyword>
<dbReference type="EMBL" id="JBHSPT010000104">
    <property type="protein sequence ID" value="MFC6059988.1"/>
    <property type="molecule type" value="Genomic_DNA"/>
</dbReference>
<keyword evidence="1" id="KW-1133">Transmembrane helix</keyword>
<dbReference type="Pfam" id="PF19979">
    <property type="entry name" value="DUF6415"/>
    <property type="match status" value="1"/>
</dbReference>
<dbReference type="RefSeq" id="WP_386405262.1">
    <property type="nucleotide sequence ID" value="NZ_JBHSPT010000104.1"/>
</dbReference>
<reference evidence="3" key="1">
    <citation type="journal article" date="2019" name="Int. J. Syst. Evol. Microbiol.">
        <title>The Global Catalogue of Microorganisms (GCM) 10K type strain sequencing project: providing services to taxonomists for standard genome sequencing and annotation.</title>
        <authorList>
            <consortium name="The Broad Institute Genomics Platform"/>
            <consortium name="The Broad Institute Genome Sequencing Center for Infectious Disease"/>
            <person name="Wu L."/>
            <person name="Ma J."/>
        </authorList>
    </citation>
    <scope>NUCLEOTIDE SEQUENCE [LARGE SCALE GENOMIC DNA]</scope>
    <source>
        <strain evidence="3">JCM 12763</strain>
    </source>
</reference>
<feature type="transmembrane region" description="Helical" evidence="1">
    <location>
        <begin position="110"/>
        <end position="128"/>
    </location>
</feature>
<protein>
    <submittedName>
        <fullName evidence="2">DUF6415 family natural product biosynthesis protein</fullName>
    </submittedName>
</protein>
<evidence type="ECO:0000313" key="3">
    <source>
        <dbReference type="Proteomes" id="UP001596242"/>
    </source>
</evidence>
<name>A0ABW1M942_9ACTN</name>
<dbReference type="InterPro" id="IPR046300">
    <property type="entry name" value="DUF6415"/>
</dbReference>
<evidence type="ECO:0000256" key="1">
    <source>
        <dbReference type="SAM" id="Phobius"/>
    </source>
</evidence>
<keyword evidence="3" id="KW-1185">Reference proteome</keyword>
<keyword evidence="1" id="KW-0812">Transmembrane</keyword>
<dbReference type="Proteomes" id="UP001596242">
    <property type="component" value="Unassembled WGS sequence"/>
</dbReference>